<proteinExistence type="inferred from homology"/>
<comment type="caution">
    <text evidence="9">The sequence shown here is derived from an EMBL/GenBank/DDBJ whole genome shotgun (WGS) entry which is preliminary data.</text>
</comment>
<dbReference type="SMART" id="SM00710">
    <property type="entry name" value="PbH1"/>
    <property type="match status" value="5"/>
</dbReference>
<accession>A0A523URP5</accession>
<dbReference type="Proteomes" id="UP000315525">
    <property type="component" value="Unassembled WGS sequence"/>
</dbReference>
<keyword evidence="5" id="KW-0472">Membrane</keyword>
<dbReference type="AlphaFoldDB" id="A0A523URP5"/>
<keyword evidence="1" id="KW-0645">Protease</keyword>
<dbReference type="Gene3D" id="3.40.50.200">
    <property type="entry name" value="Peptidase S8/S53 domain"/>
    <property type="match status" value="1"/>
</dbReference>
<evidence type="ECO:0000256" key="4">
    <source>
        <dbReference type="PROSITE-ProRule" id="PRU01240"/>
    </source>
</evidence>
<name>A0A523URP5_UNCT6</name>
<keyword evidence="5" id="KW-1133">Transmembrane helix</keyword>
<reference evidence="9 10" key="1">
    <citation type="submission" date="2019-03" db="EMBL/GenBank/DDBJ databases">
        <title>Metabolic potential of uncultured bacteria and archaea associated with petroleum seepage in deep-sea sediments.</title>
        <authorList>
            <person name="Dong X."/>
            <person name="Hubert C."/>
        </authorList>
    </citation>
    <scope>NUCLEOTIDE SEQUENCE [LARGE SCALE GENOMIC DNA]</scope>
    <source>
        <strain evidence="9">E44_bin18</strain>
    </source>
</reference>
<dbReference type="InterPro" id="IPR011050">
    <property type="entry name" value="Pectin_lyase_fold/virulence"/>
</dbReference>
<feature type="domain" description="Peptidase S8/S53" evidence="6">
    <location>
        <begin position="227"/>
        <end position="501"/>
    </location>
</feature>
<comment type="caution">
    <text evidence="4">Lacks conserved residue(s) required for the propagation of feature annotation.</text>
</comment>
<evidence type="ECO:0000256" key="2">
    <source>
        <dbReference type="ARBA" id="ARBA00022801"/>
    </source>
</evidence>
<dbReference type="InterPro" id="IPR000209">
    <property type="entry name" value="Peptidase_S8/S53_dom"/>
</dbReference>
<dbReference type="EMBL" id="SOJN01000094">
    <property type="protein sequence ID" value="TET45145.1"/>
    <property type="molecule type" value="Genomic_DNA"/>
</dbReference>
<dbReference type="InterPro" id="IPR006626">
    <property type="entry name" value="PbH1"/>
</dbReference>
<feature type="domain" description="Periplasmic copper-binding protein NosD beta helix" evidence="7">
    <location>
        <begin position="715"/>
        <end position="865"/>
    </location>
</feature>
<dbReference type="InterPro" id="IPR023828">
    <property type="entry name" value="Peptidase_S8_Ser-AS"/>
</dbReference>
<feature type="domain" description="Secretion system C-terminal sorting" evidence="8">
    <location>
        <begin position="1003"/>
        <end position="1077"/>
    </location>
</feature>
<evidence type="ECO:0000256" key="3">
    <source>
        <dbReference type="ARBA" id="ARBA00022825"/>
    </source>
</evidence>
<organism evidence="9 10">
    <name type="scientific">candidate division TA06 bacterium</name>
    <dbReference type="NCBI Taxonomy" id="2250710"/>
    <lineage>
        <taxon>Bacteria</taxon>
        <taxon>Bacteria division TA06</taxon>
    </lineage>
</organism>
<evidence type="ECO:0000256" key="1">
    <source>
        <dbReference type="ARBA" id="ARBA00022670"/>
    </source>
</evidence>
<keyword evidence="2" id="KW-0378">Hydrolase</keyword>
<gene>
    <name evidence="9" type="ORF">E3J62_08530</name>
</gene>
<feature type="transmembrane region" description="Helical" evidence="5">
    <location>
        <begin position="52"/>
        <end position="68"/>
    </location>
</feature>
<dbReference type="NCBIfam" id="TIGR04183">
    <property type="entry name" value="Por_Secre_tail"/>
    <property type="match status" value="1"/>
</dbReference>
<evidence type="ECO:0000259" key="7">
    <source>
        <dbReference type="Pfam" id="PF05048"/>
    </source>
</evidence>
<dbReference type="PRINTS" id="PR00723">
    <property type="entry name" value="SUBTILISIN"/>
</dbReference>
<dbReference type="InterPro" id="IPR015500">
    <property type="entry name" value="Peptidase_S8_subtilisin-rel"/>
</dbReference>
<dbReference type="InterPro" id="IPR036852">
    <property type="entry name" value="Peptidase_S8/S53_dom_sf"/>
</dbReference>
<dbReference type="Pfam" id="PF05048">
    <property type="entry name" value="NosD"/>
    <property type="match status" value="1"/>
</dbReference>
<evidence type="ECO:0000259" key="6">
    <source>
        <dbReference type="Pfam" id="PF00082"/>
    </source>
</evidence>
<evidence type="ECO:0000259" key="8">
    <source>
        <dbReference type="Pfam" id="PF18962"/>
    </source>
</evidence>
<dbReference type="PROSITE" id="PS00138">
    <property type="entry name" value="SUBTILASE_SER"/>
    <property type="match status" value="1"/>
</dbReference>
<dbReference type="GO" id="GO:0004252">
    <property type="term" value="F:serine-type endopeptidase activity"/>
    <property type="evidence" value="ECO:0007669"/>
    <property type="project" value="InterPro"/>
</dbReference>
<dbReference type="SUPFAM" id="SSF52743">
    <property type="entry name" value="Subtilisin-like"/>
    <property type="match status" value="1"/>
</dbReference>
<keyword evidence="5" id="KW-0812">Transmembrane</keyword>
<protein>
    <submittedName>
        <fullName evidence="9">T9SS type A sorting domain-containing protein</fullName>
    </submittedName>
</protein>
<dbReference type="SUPFAM" id="SSF51126">
    <property type="entry name" value="Pectin lyase-like"/>
    <property type="match status" value="1"/>
</dbReference>
<evidence type="ECO:0000313" key="10">
    <source>
        <dbReference type="Proteomes" id="UP000315525"/>
    </source>
</evidence>
<dbReference type="Gene3D" id="2.60.40.4070">
    <property type="match status" value="1"/>
</dbReference>
<keyword evidence="3" id="KW-0720">Serine protease</keyword>
<dbReference type="Pfam" id="PF00082">
    <property type="entry name" value="Peptidase_S8"/>
    <property type="match status" value="1"/>
</dbReference>
<dbReference type="InterPro" id="IPR007742">
    <property type="entry name" value="NosD_dom"/>
</dbReference>
<dbReference type="InterPro" id="IPR026444">
    <property type="entry name" value="Secre_tail"/>
</dbReference>
<sequence length="1080" mass="115287">MRTQASVAKVWRAFKALPFDRLNVRRNRDEAKMRTFSLLVGRMQQEVIQMRWMFVVIVLLAVPFMSFAQDDAGQPYPCEEDLIEVMFAWDSEVRLRSGALADLTTNALVGVDEVLQKLAWFEWYRIADVPEEQLDEIQFRGEANTGKPVYNLNNIYRLRIPKALDVWAISKDLEALDGIMLARPVPKPTPPPLPPDYEPQQGYLDPASSTPTGIDAEYAWTQPGGDGTGVTVCDLEYSWKYNHTDIPKALNSQINSNVFDPFSDDNHGTAVIGELVSDTSGSWGTTGICYGASLKTCGTNYGSPTPTWNVPGAMTVAIANLTAGDVILLEQQWDYTGSWGFVPIEWWLNYSPSPQSYNGVYAAIVNAVSNGIHVVEAGGNGNIDTDLLTWYGNSGAIIVGAGGAYTGGFYPEGDLERLSFSSYGSRFDLQGWGEDVVTTGYGDLYSAEGDTLWYTNSFSGTSSASPIVAGAVACCVGYWTANISSTPPSPAYVRTLLTNTGTPQIFPPSGSIGPRPDLAAAFAAMPPPSLTVTNTNDTGTGSLRWAITQANTRPGLDTIDFNITGPGPHTIQPPTPLPSITDMSGVLIDGYTEQGSQPNTQPRGSPTDAILMIQIDGSNTSLANGFHIPSNNNTLRGLVINRFYNGVVIDGGMNNHVTGCYIGTDSMGYSEFGDVNQTGVWVRNGAASNVIGGPNLDDRNLISGWDFGQVDIVGLGSDNNTVEGNYIGTEKDGMAAIGGVGTTGNGVSIFEDLGASPMYSVVTDNVISGNPWMGIEIAGPGPGFNTVVNNYIGLDATGAGALGNGWHGVYLLDNTQNNTIGPDNIIAFNDSAGVCVFHEPTDFNTITQNSIYDNGELGIDLADDSVTTNDPGDLDMGPNQELNFPVITAAFYNPSSGTASVAGAIDIDTNPAQAIVEVFLADPDPTSYGEGRVYLGSATPDGAGNWNAVVTGVSAGEWLTATTTDVNGNTSEFSATIAVVAVGVEETSDIGLPKTFPLTQNHPNPFNSITDIKYGLPNDSYVKLDIFNVSGQKVATLVDEKQSPGYKAVRWNASSFAAGVYFYRLDTGDYTATQKMILMR</sequence>
<comment type="similarity">
    <text evidence="4">Belongs to the peptidase S8 family.</text>
</comment>
<dbReference type="Pfam" id="PF18962">
    <property type="entry name" value="Por_Secre_tail"/>
    <property type="match status" value="1"/>
</dbReference>
<dbReference type="GO" id="GO:0006508">
    <property type="term" value="P:proteolysis"/>
    <property type="evidence" value="ECO:0007669"/>
    <property type="project" value="UniProtKB-KW"/>
</dbReference>
<evidence type="ECO:0000313" key="9">
    <source>
        <dbReference type="EMBL" id="TET45145.1"/>
    </source>
</evidence>
<evidence type="ECO:0000256" key="5">
    <source>
        <dbReference type="SAM" id="Phobius"/>
    </source>
</evidence>
<dbReference type="PROSITE" id="PS51892">
    <property type="entry name" value="SUBTILASE"/>
    <property type="match status" value="1"/>
</dbReference>